<keyword evidence="2" id="KW-1185">Reference proteome</keyword>
<evidence type="ECO:0000313" key="2">
    <source>
        <dbReference type="Proteomes" id="UP001519343"/>
    </source>
</evidence>
<name>A0ABS4GMW6_9BACL</name>
<gene>
    <name evidence="1" type="ORF">J2Z37_001577</name>
</gene>
<proteinExistence type="predicted"/>
<comment type="caution">
    <text evidence="1">The sequence shown here is derived from an EMBL/GenBank/DDBJ whole genome shotgun (WGS) entry which is preliminary data.</text>
</comment>
<accession>A0ABS4GMW6</accession>
<dbReference type="InterPro" id="IPR025630">
    <property type="entry name" value="DUF4288"/>
</dbReference>
<organism evidence="1 2">
    <name type="scientific">Ammoniphilus resinae</name>
    <dbReference type="NCBI Taxonomy" id="861532"/>
    <lineage>
        <taxon>Bacteria</taxon>
        <taxon>Bacillati</taxon>
        <taxon>Bacillota</taxon>
        <taxon>Bacilli</taxon>
        <taxon>Bacillales</taxon>
        <taxon>Paenibacillaceae</taxon>
        <taxon>Aneurinibacillus group</taxon>
        <taxon>Ammoniphilus</taxon>
    </lineage>
</organism>
<dbReference type="RefSeq" id="WP_209809671.1">
    <property type="nucleotide sequence ID" value="NZ_JAGGKT010000003.1"/>
</dbReference>
<dbReference type="EMBL" id="JAGGKT010000003">
    <property type="protein sequence ID" value="MBP1931576.1"/>
    <property type="molecule type" value="Genomic_DNA"/>
</dbReference>
<dbReference type="Pfam" id="PF14119">
    <property type="entry name" value="DUF4288"/>
    <property type="match status" value="1"/>
</dbReference>
<evidence type="ECO:0000313" key="1">
    <source>
        <dbReference type="EMBL" id="MBP1931576.1"/>
    </source>
</evidence>
<sequence length="96" mass="11318">MWFSASILFRVETLDQLPCYCESIVLFQAASEDQALLLAGQWGKEYEDEILETNGKKTRWVYEKVLDVWELFDEKIESGTEVYTRFWGNPPFIEEP</sequence>
<dbReference type="Proteomes" id="UP001519343">
    <property type="component" value="Unassembled WGS sequence"/>
</dbReference>
<evidence type="ECO:0008006" key="3">
    <source>
        <dbReference type="Google" id="ProtNLM"/>
    </source>
</evidence>
<reference evidence="1 2" key="1">
    <citation type="submission" date="2021-03" db="EMBL/GenBank/DDBJ databases">
        <title>Genomic Encyclopedia of Type Strains, Phase IV (KMG-IV): sequencing the most valuable type-strain genomes for metagenomic binning, comparative biology and taxonomic classification.</title>
        <authorList>
            <person name="Goeker M."/>
        </authorList>
    </citation>
    <scope>NUCLEOTIDE SEQUENCE [LARGE SCALE GENOMIC DNA]</scope>
    <source>
        <strain evidence="1 2">DSM 24738</strain>
    </source>
</reference>
<protein>
    <recommendedName>
        <fullName evidence="3">DUF4288 domain-containing protein</fullName>
    </recommendedName>
</protein>